<feature type="region of interest" description="Disordered" evidence="3">
    <location>
        <begin position="370"/>
        <end position="396"/>
    </location>
</feature>
<evidence type="ECO:0000256" key="2">
    <source>
        <dbReference type="ARBA" id="ARBA00022803"/>
    </source>
</evidence>
<gene>
    <name evidence="5" type="ORF">Malapachy_0946</name>
</gene>
<keyword evidence="6" id="KW-1185">Reference proteome</keyword>
<dbReference type="OrthoDB" id="5587616at2759"/>
<dbReference type="PANTHER" id="PTHR15081">
    <property type="entry name" value="NUCLEAR AUTOANTIGENIC SPERM PROTEIN NASP -RELATED"/>
    <property type="match status" value="1"/>
</dbReference>
<feature type="compositionally biased region" description="Acidic residues" evidence="3">
    <location>
        <begin position="125"/>
        <end position="142"/>
    </location>
</feature>
<comment type="caution">
    <text evidence="5">The sequence shown here is derived from an EMBL/GenBank/DDBJ whole genome shotgun (WGS) entry which is preliminary data.</text>
</comment>
<dbReference type="SUPFAM" id="SSF48452">
    <property type="entry name" value="TPR-like"/>
    <property type="match status" value="1"/>
</dbReference>
<dbReference type="Pfam" id="PF10516">
    <property type="entry name" value="SHNi-TPR"/>
    <property type="match status" value="1"/>
</dbReference>
<dbReference type="InterPro" id="IPR011990">
    <property type="entry name" value="TPR-like_helical_dom_sf"/>
</dbReference>
<name>A0A0M8MVZ8_9BASI</name>
<evidence type="ECO:0000313" key="5">
    <source>
        <dbReference type="EMBL" id="KOS14900.1"/>
    </source>
</evidence>
<organism evidence="5 6">
    <name type="scientific">Malassezia pachydermatis</name>
    <dbReference type="NCBI Taxonomy" id="77020"/>
    <lineage>
        <taxon>Eukaryota</taxon>
        <taxon>Fungi</taxon>
        <taxon>Dikarya</taxon>
        <taxon>Basidiomycota</taxon>
        <taxon>Ustilaginomycotina</taxon>
        <taxon>Malasseziomycetes</taxon>
        <taxon>Malasseziales</taxon>
        <taxon>Malasseziaceae</taxon>
        <taxon>Malassezia</taxon>
    </lineage>
</organism>
<feature type="compositionally biased region" description="Basic and acidic residues" evidence="3">
    <location>
        <begin position="284"/>
        <end position="296"/>
    </location>
</feature>
<dbReference type="GO" id="GO:0005654">
    <property type="term" value="C:nucleoplasm"/>
    <property type="evidence" value="ECO:0007669"/>
    <property type="project" value="TreeGrafter"/>
</dbReference>
<dbReference type="VEuPathDB" id="FungiDB:Malapachy_0946"/>
<dbReference type="GeneID" id="28727333"/>
<dbReference type="GO" id="GO:0034080">
    <property type="term" value="P:CENP-A containing chromatin assembly"/>
    <property type="evidence" value="ECO:0007669"/>
    <property type="project" value="TreeGrafter"/>
</dbReference>
<dbReference type="PANTHER" id="PTHR15081:SF1">
    <property type="entry name" value="NUCLEAR AUTOANTIGENIC SPERM PROTEIN"/>
    <property type="match status" value="1"/>
</dbReference>
<dbReference type="STRING" id="77020.A0A0M8MVZ8"/>
<reference evidence="5 6" key="1">
    <citation type="submission" date="2015-07" db="EMBL/GenBank/DDBJ databases">
        <title>Draft Genome Sequence of Malassezia furfur CBS1878 and Malassezia pachydermatis CBS1879.</title>
        <authorList>
            <person name="Triana S."/>
            <person name="Ohm R."/>
            <person name="Gonzalez A."/>
            <person name="DeCock H."/>
            <person name="Restrepo S."/>
            <person name="Celis A."/>
        </authorList>
    </citation>
    <scope>NUCLEOTIDE SEQUENCE [LARGE SCALE GENOMIC DNA]</scope>
    <source>
        <strain evidence="5 6">CBS 1879</strain>
    </source>
</reference>
<dbReference type="InterPro" id="IPR051730">
    <property type="entry name" value="NASP-like"/>
</dbReference>
<dbReference type="Gene3D" id="1.25.40.10">
    <property type="entry name" value="Tetratricopeptide repeat domain"/>
    <property type="match status" value="1"/>
</dbReference>
<dbReference type="AlphaFoldDB" id="A0A0M8MVZ8"/>
<dbReference type="RefSeq" id="XP_017992532.1">
    <property type="nucleotide sequence ID" value="XM_018135458.1"/>
</dbReference>
<dbReference type="InterPro" id="IPR019544">
    <property type="entry name" value="Tetratricopeptide_SHNi-TPR_dom"/>
</dbReference>
<dbReference type="GO" id="GO:0006335">
    <property type="term" value="P:DNA replication-dependent chromatin assembly"/>
    <property type="evidence" value="ECO:0007669"/>
    <property type="project" value="TreeGrafter"/>
</dbReference>
<evidence type="ECO:0000313" key="6">
    <source>
        <dbReference type="Proteomes" id="UP000037751"/>
    </source>
</evidence>
<feature type="region of interest" description="Disordered" evidence="3">
    <location>
        <begin position="284"/>
        <end position="305"/>
    </location>
</feature>
<sequence>MNSKEKTLNAVRVDIDEASRLFALKKYESASDLLASALESLRDEYGEDAPELAPILHQYGRALLEHVISTSSALGGGGTVENDESDAVCAGAMKKNDARFSFEGDGDESDEEAVPSLGKRKANDIDNEDNDNQNDEEEDDDDMGVVFSVLDLARVLYGHILDGTSSQVSSSKGKSASRCELKLITGEVWDRKAIETDLAEVRNDLGDVGLETENFEQASTDYEASLNLLKPLLSPYSRRLSDANLRLGLALEFHPDPEQRSRALDYIEQAANVLKRRLVELSKASESKNADSKDQTDDSLSLLDEDQVKRETKDVQELLQDLEVKVRWSPKCIDEMKASPSMSLKDDGKPSNPVLEQAIKEAFLGAASAAFSSTPATSSSQPVNDLSARVKRKKKQ</sequence>
<feature type="compositionally biased region" description="Low complexity" evidence="3">
    <location>
        <begin position="370"/>
        <end position="380"/>
    </location>
</feature>
<feature type="compositionally biased region" description="Acidic residues" evidence="3">
    <location>
        <begin position="104"/>
        <end position="113"/>
    </location>
</feature>
<dbReference type="EMBL" id="LGAV01000003">
    <property type="protein sequence ID" value="KOS14900.1"/>
    <property type="molecule type" value="Genomic_DNA"/>
</dbReference>
<protein>
    <submittedName>
        <fullName evidence="5">Cell cycle-regulated histone h1-binding protein</fullName>
    </submittedName>
</protein>
<dbReference type="GO" id="GO:0042393">
    <property type="term" value="F:histone binding"/>
    <property type="evidence" value="ECO:0007669"/>
    <property type="project" value="TreeGrafter"/>
</dbReference>
<feature type="region of interest" description="Disordered" evidence="3">
    <location>
        <begin position="99"/>
        <end position="142"/>
    </location>
</feature>
<evidence type="ECO:0000259" key="4">
    <source>
        <dbReference type="Pfam" id="PF10516"/>
    </source>
</evidence>
<feature type="domain" description="Tetratricopeptide SHNi-TPR" evidence="4">
    <location>
        <begin position="199"/>
        <end position="233"/>
    </location>
</feature>
<dbReference type="Proteomes" id="UP000037751">
    <property type="component" value="Unassembled WGS sequence"/>
</dbReference>
<evidence type="ECO:0000256" key="3">
    <source>
        <dbReference type="SAM" id="MobiDB-lite"/>
    </source>
</evidence>
<keyword evidence="2" id="KW-0802">TPR repeat</keyword>
<evidence type="ECO:0000256" key="1">
    <source>
        <dbReference type="ARBA" id="ARBA00022737"/>
    </source>
</evidence>
<keyword evidence="1" id="KW-0677">Repeat</keyword>
<proteinExistence type="predicted"/>
<accession>A0A0M8MVZ8</accession>